<evidence type="ECO:0000313" key="2">
    <source>
        <dbReference type="Proteomes" id="UP000789702"/>
    </source>
</evidence>
<evidence type="ECO:0000313" key="1">
    <source>
        <dbReference type="EMBL" id="CAG8450528.1"/>
    </source>
</evidence>
<feature type="non-terminal residue" evidence="1">
    <location>
        <position position="475"/>
    </location>
</feature>
<dbReference type="EMBL" id="CAJVPU010000447">
    <property type="protein sequence ID" value="CAG8450528.1"/>
    <property type="molecule type" value="Genomic_DNA"/>
</dbReference>
<reference evidence="1" key="1">
    <citation type="submission" date="2021-06" db="EMBL/GenBank/DDBJ databases">
        <authorList>
            <person name="Kallberg Y."/>
            <person name="Tangrot J."/>
            <person name="Rosling A."/>
        </authorList>
    </citation>
    <scope>NUCLEOTIDE SEQUENCE</scope>
    <source>
        <strain evidence="1">IL203A</strain>
    </source>
</reference>
<sequence length="475" mass="54368">MKNGNRLVPLIKEIIELVTNEVVNNLKTVQVKYRRPRLCYNCRKPGHLAKSCTKECRIGNGCADVRWMDAEINGERIEHVKEKGKIGDSIRGTFVKINEKAAKASIRFSSSVNKMSMKYAKGKGLTWKWLDKKRIPSNNTNNEFVGYIPDVKVDVCDVSIYQTFYVVRTLTPNIVLGMPWIAKSSCNIQWKNGQCHYAIESGLKKATFIMNDQLAKGEKVDNENNDGMENDLVDVRCVQSELMKNDDGKKKKRIVSVMNKRVTNQTKGLNFKNIPIDESCDEESCRDKHHVYDCESMMETEKGEKDITDMRSTVNELEKNGTKGEETGVKNDEVTMCGIDVHMNNEKEEDIIKIFGDKATQENEILPDVESRGSSSDGRAKTDNRVVNGEGKTLNNDCRNSLMEQWVKKRMMFMNNRIRDPAWLRNSEHRLIKMYGITTVMNRKVDWNHAVSCDGEKVEFLKRLYLDHIIGNDGL</sequence>
<comment type="caution">
    <text evidence="1">The sequence shown here is derived from an EMBL/GenBank/DDBJ whole genome shotgun (WGS) entry which is preliminary data.</text>
</comment>
<keyword evidence="2" id="KW-1185">Reference proteome</keyword>
<accession>A0ACA9K3V6</accession>
<proteinExistence type="predicted"/>
<organism evidence="1 2">
    <name type="scientific">Dentiscutata heterogama</name>
    <dbReference type="NCBI Taxonomy" id="1316150"/>
    <lineage>
        <taxon>Eukaryota</taxon>
        <taxon>Fungi</taxon>
        <taxon>Fungi incertae sedis</taxon>
        <taxon>Mucoromycota</taxon>
        <taxon>Glomeromycotina</taxon>
        <taxon>Glomeromycetes</taxon>
        <taxon>Diversisporales</taxon>
        <taxon>Gigasporaceae</taxon>
        <taxon>Dentiscutata</taxon>
    </lineage>
</organism>
<gene>
    <name evidence="1" type="ORF">DHETER_LOCUS810</name>
</gene>
<protein>
    <submittedName>
        <fullName evidence="1">14055_t:CDS:1</fullName>
    </submittedName>
</protein>
<dbReference type="Proteomes" id="UP000789702">
    <property type="component" value="Unassembled WGS sequence"/>
</dbReference>
<name>A0ACA9K3V6_9GLOM</name>